<dbReference type="InterPro" id="IPR018488">
    <property type="entry name" value="cNMP-bd_CS"/>
</dbReference>
<name>E1R383_SEDSS</name>
<dbReference type="EMBL" id="CP002116">
    <property type="protein sequence ID" value="ADK81269.1"/>
    <property type="molecule type" value="Genomic_DNA"/>
</dbReference>
<dbReference type="SMART" id="SM00100">
    <property type="entry name" value="cNMP"/>
    <property type="match status" value="2"/>
</dbReference>
<sequence>MNNPLQLSLVNFKKDSYIIVEGKQKADYFYIIRSGTVRISKEIEVVEEEGGNLLHPGDFFGVVSTMSSHSHIETARALSDVMLIQVHRDQYGLLIERNTPVAMKIIQQFSKKMRYLDEALARLTLKGNSGLVNEKHLFEVAEYYAKQSSYNQAYYAYHQYIKYCPTGENIRVAKERMAKIHPYAKAVYLDGSTDEFNRTYPKETMIFSEGQPGKELYIIQKGNVKITKIVNNNEVMLALLKPGDIFGEMSLLENKPRSASAIAHEEAVLLAVNKANFKRMVASQPQLITRLTQLLSERIWFIYKQLANTQISDPMGRMYDALSIQLEKLRVPISNKAYTFDFGPKELVNMVGLSKGEGNQVVKQLFSNQRLKIIDNKIHITDIEEIEKQAKYYRKMEKIARARKRGSVLNR</sequence>
<evidence type="ECO:0000313" key="2">
    <source>
        <dbReference type="EMBL" id="ADK81269.1"/>
    </source>
</evidence>
<protein>
    <submittedName>
        <fullName evidence="2">Transcriptional regulator, Crp/Fnr family</fullName>
    </submittedName>
</protein>
<dbReference type="InterPro" id="IPR018490">
    <property type="entry name" value="cNMP-bd_dom_sf"/>
</dbReference>
<feature type="domain" description="Cyclic nucleotide-binding" evidence="1">
    <location>
        <begin position="198"/>
        <end position="298"/>
    </location>
</feature>
<dbReference type="OrthoDB" id="305756at2"/>
<dbReference type="SUPFAM" id="SSF51206">
    <property type="entry name" value="cAMP-binding domain-like"/>
    <property type="match status" value="2"/>
</dbReference>
<proteinExistence type="predicted"/>
<dbReference type="RefSeq" id="WP_013254733.1">
    <property type="nucleotide sequence ID" value="NC_014364.1"/>
</dbReference>
<dbReference type="PANTHER" id="PTHR24567:SF74">
    <property type="entry name" value="HTH-TYPE TRANSCRIPTIONAL REGULATOR ARCR"/>
    <property type="match status" value="1"/>
</dbReference>
<dbReference type="GO" id="GO:0003700">
    <property type="term" value="F:DNA-binding transcription factor activity"/>
    <property type="evidence" value="ECO:0007669"/>
    <property type="project" value="TreeGrafter"/>
</dbReference>
<dbReference type="Gene3D" id="2.60.120.10">
    <property type="entry name" value="Jelly Rolls"/>
    <property type="match status" value="2"/>
</dbReference>
<accession>E1R383</accession>
<dbReference type="InterPro" id="IPR000595">
    <property type="entry name" value="cNMP-bd_dom"/>
</dbReference>
<organism evidence="2 3">
    <name type="scientific">Sediminispirochaeta smaragdinae (strain DSM 11293 / JCM 15392 / SEBR 4228)</name>
    <name type="common">Spirochaeta smaragdinae</name>
    <dbReference type="NCBI Taxonomy" id="573413"/>
    <lineage>
        <taxon>Bacteria</taxon>
        <taxon>Pseudomonadati</taxon>
        <taxon>Spirochaetota</taxon>
        <taxon>Spirochaetia</taxon>
        <taxon>Spirochaetales</taxon>
        <taxon>Spirochaetaceae</taxon>
        <taxon>Sediminispirochaeta</taxon>
    </lineage>
</organism>
<dbReference type="STRING" id="573413.Spirs_2149"/>
<dbReference type="PROSITE" id="PS50042">
    <property type="entry name" value="CNMP_BINDING_3"/>
    <property type="match status" value="2"/>
</dbReference>
<dbReference type="Pfam" id="PF00027">
    <property type="entry name" value="cNMP_binding"/>
    <property type="match status" value="2"/>
</dbReference>
<feature type="domain" description="Cyclic nucleotide-binding" evidence="1">
    <location>
        <begin position="7"/>
        <end position="112"/>
    </location>
</feature>
<keyword evidence="3" id="KW-1185">Reference proteome</keyword>
<dbReference type="PROSITE" id="PS00889">
    <property type="entry name" value="CNMP_BINDING_2"/>
    <property type="match status" value="1"/>
</dbReference>
<dbReference type="AlphaFoldDB" id="E1R383"/>
<evidence type="ECO:0000313" key="3">
    <source>
        <dbReference type="Proteomes" id="UP000002318"/>
    </source>
</evidence>
<dbReference type="PANTHER" id="PTHR24567">
    <property type="entry name" value="CRP FAMILY TRANSCRIPTIONAL REGULATORY PROTEIN"/>
    <property type="match status" value="1"/>
</dbReference>
<dbReference type="Proteomes" id="UP000002318">
    <property type="component" value="Chromosome"/>
</dbReference>
<dbReference type="HOGENOM" id="CLU_694328_0_0_12"/>
<dbReference type="CDD" id="cd00038">
    <property type="entry name" value="CAP_ED"/>
    <property type="match status" value="2"/>
</dbReference>
<reference evidence="2 3" key="1">
    <citation type="journal article" date="2010" name="Stand. Genomic Sci.">
        <title>Complete genome sequence of Spirochaeta smaragdinae type strain (SEBR 4228).</title>
        <authorList>
            <person name="Mavromatis K."/>
            <person name="Yasawong M."/>
            <person name="Chertkov O."/>
            <person name="Lapidus A."/>
            <person name="Lucas S."/>
            <person name="Nolan M."/>
            <person name="Del Rio T.G."/>
            <person name="Tice H."/>
            <person name="Cheng J.F."/>
            <person name="Pitluck S."/>
            <person name="Liolios K."/>
            <person name="Ivanova N."/>
            <person name="Tapia R."/>
            <person name="Han C."/>
            <person name="Bruce D."/>
            <person name="Goodwin L."/>
            <person name="Pati A."/>
            <person name="Chen A."/>
            <person name="Palaniappan K."/>
            <person name="Land M."/>
            <person name="Hauser L."/>
            <person name="Chang Y.J."/>
            <person name="Jeffries C.D."/>
            <person name="Detter J.C."/>
            <person name="Rohde M."/>
            <person name="Brambilla E."/>
            <person name="Spring S."/>
            <person name="Goker M."/>
            <person name="Sikorski J."/>
            <person name="Woyke T."/>
            <person name="Bristow J."/>
            <person name="Eisen J.A."/>
            <person name="Markowitz V."/>
            <person name="Hugenholtz P."/>
            <person name="Klenk H.P."/>
            <person name="Kyrpides N.C."/>
        </authorList>
    </citation>
    <scope>NUCLEOTIDE SEQUENCE [LARGE SCALE GENOMIC DNA]</scope>
    <source>
        <strain evidence="3">DSM 11293 / JCM 15392 / SEBR 4228</strain>
    </source>
</reference>
<dbReference type="GO" id="GO:0005829">
    <property type="term" value="C:cytosol"/>
    <property type="evidence" value="ECO:0007669"/>
    <property type="project" value="TreeGrafter"/>
</dbReference>
<evidence type="ECO:0000259" key="1">
    <source>
        <dbReference type="PROSITE" id="PS50042"/>
    </source>
</evidence>
<dbReference type="InterPro" id="IPR050397">
    <property type="entry name" value="Env_Response_Regulators"/>
</dbReference>
<dbReference type="InterPro" id="IPR014710">
    <property type="entry name" value="RmlC-like_jellyroll"/>
</dbReference>
<dbReference type="KEGG" id="ssm:Spirs_2149"/>
<gene>
    <name evidence="2" type="ordered locus">Spirs_2149</name>
</gene>
<dbReference type="eggNOG" id="COG0664">
    <property type="taxonomic scope" value="Bacteria"/>
</dbReference>